<feature type="region of interest" description="Disordered" evidence="2">
    <location>
        <begin position="1532"/>
        <end position="1553"/>
    </location>
</feature>
<keyword evidence="4" id="KW-1185">Reference proteome</keyword>
<feature type="coiled-coil region" evidence="1">
    <location>
        <begin position="179"/>
        <end position="304"/>
    </location>
</feature>
<gene>
    <name evidence="3" type="ORF">JOL79_11270</name>
</gene>
<reference evidence="3" key="1">
    <citation type="submission" date="2021-02" db="EMBL/GenBank/DDBJ databases">
        <title>Draft genome sequence of Microbispora sp. RL4-1S isolated from rice leaves in Thailand.</title>
        <authorList>
            <person name="Muangham S."/>
            <person name="Duangmal K."/>
        </authorList>
    </citation>
    <scope>NUCLEOTIDE SEQUENCE</scope>
    <source>
        <strain evidence="3">RL4-1S</strain>
    </source>
</reference>
<feature type="compositionally biased region" description="Low complexity" evidence="2">
    <location>
        <begin position="443"/>
        <end position="463"/>
    </location>
</feature>
<keyword evidence="1" id="KW-0175">Coiled coil</keyword>
<feature type="compositionally biased region" description="Basic and acidic residues" evidence="2">
    <location>
        <begin position="464"/>
        <end position="494"/>
    </location>
</feature>
<dbReference type="PANTHER" id="PTHR45615">
    <property type="entry name" value="MYOSIN HEAVY CHAIN, NON-MUSCLE"/>
    <property type="match status" value="1"/>
</dbReference>
<protein>
    <submittedName>
        <fullName evidence="3">Uncharacterized protein</fullName>
    </submittedName>
</protein>
<dbReference type="PANTHER" id="PTHR45615:SF80">
    <property type="entry name" value="GRIP DOMAIN-CONTAINING PROTEIN"/>
    <property type="match status" value="1"/>
</dbReference>
<feature type="region of interest" description="Disordered" evidence="2">
    <location>
        <begin position="1417"/>
        <end position="1447"/>
    </location>
</feature>
<feature type="compositionally biased region" description="Low complexity" evidence="2">
    <location>
        <begin position="1421"/>
        <end position="1447"/>
    </location>
</feature>
<evidence type="ECO:0000256" key="2">
    <source>
        <dbReference type="SAM" id="MobiDB-lite"/>
    </source>
</evidence>
<feature type="compositionally biased region" description="Basic and acidic residues" evidence="2">
    <location>
        <begin position="63"/>
        <end position="73"/>
    </location>
</feature>
<evidence type="ECO:0000313" key="3">
    <source>
        <dbReference type="EMBL" id="MBP2704393.1"/>
    </source>
</evidence>
<sequence>MADRTVTVKLRLDNKSFIAGLAQAEAAAKRFRDSLEGLSDPFKGLPKEWPLPKMPKELPLPKVPKDRPTKDGDETAGAFARSFSRRLETAFRALPKAQVNADSTDAQIKVQKLRGALQELSTKTVGVDIDAATALTELQAIKSELETVDTSSDIDLRIDTSAALGEITALQAEVDRFTTDQAQRQLDQLRARMDSLSGRTIGVDLDAGAAKAELADIQRQLESLNRTNVNPRLQVDSARALADLRTLQDELNRLNADQAQRQLDDLRARLDTLRGRTIGVDLDAGAAKAELSEIQRALEALNRSNANPQIRIDSARALADVRTMQAELAQVGSRTARPRVDADVSGALRNIGLVAAALASLPAATTVGVAAAAFGAAGAGAAGFAAVAVPALGRVNEALKQQESSAGGAGGAAESLASKQARAAQQALSLAEASDRVRDAQDAVRQAQQQVADAVEQAASRQESAARRIEDAERGVADSHRATQRAVEDLTRAREEAQQKLEDLALATEGGALAEERARISLARAQSDLAKANVNPATSQIDKQDAALRVREAEFALKSVQARNAQLAKEQADANAKGVEGSDQVRAAKDNVASATQREQDAERDLRDARVEAAKTAVEGQRSIAEAQAAVIKAQRDAQRAAQRLKVEQLQAKAAMQQTGGAAGGAASKMSELSKAEQGLAKDIKAYQDASVAWQRSLEGDVFPAISGGLALVQSQLPRISPLVRTAGRSFLDLEKDAGRALKAPFWGEFLFDLNTAMPRAIEGFGHTAGNIVTGVAGFFDALLPHTGAVVDSIEDASKSFADWGKGLRGNNEFQAFVDYVSTNGPKVLGIVEDLGATVSHILQAGAGAGSSTLDVIAGIADQLAHLSPEQVQAVALGVTAVVGAARAGTALKLGGWLLLAELLGKMSPGQIQAVAVAISGVIVAVKGYQAVTGVAEWWGGLSGGIGKAGNAAGTATGKFSRLKDVLAGGGFAAGAGAIAVALGNIDRELSGLNPDVATLTKHLDAFTKGGAPAQDVLDQLAGSTSVLRDIPGVPVLNDLSDLGEVIRQMGSDGALDQAQTKLGAFLNTLGGPVGVTLDHGAERLANVDKALAGLVQSGNASGAASLFDGLTKQARDAGIPLEKLQGLFPLYSSAASAAVGPTNDIAGAVDIATQRMDAWTKSVDTFSGRTDAARATQEMSSAFRDAQKAIADANGQLDINAAKTDAQRDAIIRARDQFIGYLQKVREGADAQKDLSGRTFDATKSVLEQLPHMTKLAGSNKEARDQVLLLAQAYGISRDDAIKAAKGGQQLLDVLKKLKPVDVHVNLELNGAYGQLNKFLATIGASTPKVGVGVYKNAAGGVYAWQAGGVEAYAAGGSRSTPPMVAAQPTILFGEGKAKEYFIPTDPTYRGRAVEFLTQAASDLGMQVVVPASGTSAPRAVTKGGKTTATATTSSGSGSVGSAASTGGAGDVVVVNLDDVELAVGYTARLVTGAVTEAASTTAQAADQLGDTVDSSVSGLQTSITTLTSSITSLASSVDGLSAAVTSAGSAAAAGGGKTSTSSSSSKASSSSSSSSVSRIVVAAVANALGGVAKAALTSGKATASGSLGQVSGSQSKPVVITNLQTYADGGLATGPVLAGEDGWEVIVPVSAARRDRGRETLHQAARMLGENLSPARAAPRYSPASGGAQLTVAIDESFVRRLEAAVAKARGVNFTITNHNPVAESTSTSINRAGQYVSNLGV</sequence>
<feature type="region of interest" description="Disordered" evidence="2">
    <location>
        <begin position="439"/>
        <end position="494"/>
    </location>
</feature>
<dbReference type="EMBL" id="JAFCNB010000005">
    <property type="protein sequence ID" value="MBP2704393.1"/>
    <property type="molecule type" value="Genomic_DNA"/>
</dbReference>
<comment type="caution">
    <text evidence="3">The sequence shown here is derived from an EMBL/GenBank/DDBJ whole genome shotgun (WGS) entry which is preliminary data.</text>
</comment>
<name>A0A940WGK1_9ACTN</name>
<dbReference type="RefSeq" id="WP_210155698.1">
    <property type="nucleotide sequence ID" value="NZ_JAFCNB010000005.1"/>
</dbReference>
<evidence type="ECO:0000256" key="1">
    <source>
        <dbReference type="SAM" id="Coils"/>
    </source>
</evidence>
<organism evidence="3 4">
    <name type="scientific">Microbispora oryzae</name>
    <dbReference type="NCBI Taxonomy" id="2806554"/>
    <lineage>
        <taxon>Bacteria</taxon>
        <taxon>Bacillati</taxon>
        <taxon>Actinomycetota</taxon>
        <taxon>Actinomycetes</taxon>
        <taxon>Streptosporangiales</taxon>
        <taxon>Streptosporangiaceae</taxon>
        <taxon>Microbispora</taxon>
    </lineage>
</organism>
<evidence type="ECO:0000313" key="4">
    <source>
        <dbReference type="Proteomes" id="UP000674234"/>
    </source>
</evidence>
<accession>A0A940WGK1</accession>
<proteinExistence type="predicted"/>
<feature type="region of interest" description="Disordered" evidence="2">
    <location>
        <begin position="43"/>
        <end position="75"/>
    </location>
</feature>
<dbReference type="Proteomes" id="UP000674234">
    <property type="component" value="Unassembled WGS sequence"/>
</dbReference>
<feature type="region of interest" description="Disordered" evidence="2">
    <location>
        <begin position="573"/>
        <end position="605"/>
    </location>
</feature>